<name>A0A8H6W5A6_MYCCL</name>
<proteinExistence type="predicted"/>
<dbReference type="AlphaFoldDB" id="A0A8H6W5A6"/>
<dbReference type="EMBL" id="JACAZE010000010">
    <property type="protein sequence ID" value="KAF7305417.1"/>
    <property type="molecule type" value="Genomic_DNA"/>
</dbReference>
<sequence length="497" mass="56189">MSTSRPRVYVRRIRKSPASELPEDIWRCIVAFLPEPAEKVIPKLSWLNRSLYSMAMDLRYREVGWLSASRGMQQTLEKLRTNPGFAKRVRRLHFRAGFLGPAHSMSSVLSTTSSTLLGSMIEVVRQMDSVSEYTFESCDMLVDVHAQNLFIAVRKSFSDTLRILRLHARLALFPLICPGFDSLEELELVFDADKGTKRSDKILRGPVASLINNSKGTLRNLKICSASEADLSPLFVALRPCTRLRHFTLDVSFSIHRFTHPIGLARFLHNNADVLSTLRIARAKPRSTEYPSTNDQHPWNKLSGYLVVSNAALSHLTCLAMPMLHDRFDSTLNCLKRCSTTLTELYLTNYYLNSAGFQTLLGLFARTSVLQSLHLGLDFLGVGLFDMLYKQLPKLKRLYLVLPSAIVERSTSTQPAWNGPLLDAEFGDKIYPSDWGLEDFGAWDRHFISPIQEPVPRHAQPEDKEKILEDLIAKRVSSLRKLRGAGIQRTVSGVSRL</sequence>
<dbReference type="Gene3D" id="3.80.10.10">
    <property type="entry name" value="Ribonuclease Inhibitor"/>
    <property type="match status" value="1"/>
</dbReference>
<evidence type="ECO:0000313" key="2">
    <source>
        <dbReference type="Proteomes" id="UP000613580"/>
    </source>
</evidence>
<dbReference type="OrthoDB" id="3039255at2759"/>
<dbReference type="Proteomes" id="UP000613580">
    <property type="component" value="Unassembled WGS sequence"/>
</dbReference>
<comment type="caution">
    <text evidence="1">The sequence shown here is derived from an EMBL/GenBank/DDBJ whole genome shotgun (WGS) entry which is preliminary data.</text>
</comment>
<reference evidence="1" key="1">
    <citation type="submission" date="2020-05" db="EMBL/GenBank/DDBJ databases">
        <title>Mycena genomes resolve the evolution of fungal bioluminescence.</title>
        <authorList>
            <person name="Tsai I.J."/>
        </authorList>
    </citation>
    <scope>NUCLEOTIDE SEQUENCE</scope>
    <source>
        <strain evidence="1">110903Hualien_Pintung</strain>
    </source>
</reference>
<dbReference type="InterPro" id="IPR032675">
    <property type="entry name" value="LRR_dom_sf"/>
</dbReference>
<evidence type="ECO:0008006" key="3">
    <source>
        <dbReference type="Google" id="ProtNLM"/>
    </source>
</evidence>
<evidence type="ECO:0000313" key="1">
    <source>
        <dbReference type="EMBL" id="KAF7305417.1"/>
    </source>
</evidence>
<organism evidence="1 2">
    <name type="scientific">Mycena chlorophos</name>
    <name type="common">Agaric fungus</name>
    <name type="synonym">Agaricus chlorophos</name>
    <dbReference type="NCBI Taxonomy" id="658473"/>
    <lineage>
        <taxon>Eukaryota</taxon>
        <taxon>Fungi</taxon>
        <taxon>Dikarya</taxon>
        <taxon>Basidiomycota</taxon>
        <taxon>Agaricomycotina</taxon>
        <taxon>Agaricomycetes</taxon>
        <taxon>Agaricomycetidae</taxon>
        <taxon>Agaricales</taxon>
        <taxon>Marasmiineae</taxon>
        <taxon>Mycenaceae</taxon>
        <taxon>Mycena</taxon>
    </lineage>
</organism>
<protein>
    <recommendedName>
        <fullName evidence="3">F-box domain-containing protein</fullName>
    </recommendedName>
</protein>
<accession>A0A8H6W5A6</accession>
<gene>
    <name evidence="1" type="ORF">HMN09_00794100</name>
</gene>
<dbReference type="SUPFAM" id="SSF52047">
    <property type="entry name" value="RNI-like"/>
    <property type="match status" value="1"/>
</dbReference>
<keyword evidence="2" id="KW-1185">Reference proteome</keyword>